<evidence type="ECO:0000313" key="6">
    <source>
        <dbReference type="Proteomes" id="UP000664303"/>
    </source>
</evidence>
<dbReference type="Pfam" id="PF00041">
    <property type="entry name" value="fn3"/>
    <property type="match status" value="3"/>
</dbReference>
<feature type="region of interest" description="Disordered" evidence="1">
    <location>
        <begin position="448"/>
        <end position="497"/>
    </location>
</feature>
<feature type="domain" description="Fibronectin type-III" evidence="4">
    <location>
        <begin position="283"/>
        <end position="372"/>
    </location>
</feature>
<feature type="transmembrane region" description="Helical" evidence="2">
    <location>
        <begin position="623"/>
        <end position="640"/>
    </location>
</feature>
<keyword evidence="6" id="KW-1185">Reference proteome</keyword>
<reference evidence="5" key="1">
    <citation type="submission" date="2021-02" db="EMBL/GenBank/DDBJ databases">
        <title>PHA producing bacteria isolated from coastal sediment in Guangdong, Shenzhen.</title>
        <authorList>
            <person name="Zheng W."/>
            <person name="Yu S."/>
            <person name="Huang Y."/>
        </authorList>
    </citation>
    <scope>NUCLEOTIDE SEQUENCE</scope>
    <source>
        <strain evidence="5">TN14-10</strain>
    </source>
</reference>
<evidence type="ECO:0000256" key="2">
    <source>
        <dbReference type="SAM" id="Phobius"/>
    </source>
</evidence>
<dbReference type="InterPro" id="IPR003961">
    <property type="entry name" value="FN3_dom"/>
</dbReference>
<dbReference type="PANTHER" id="PTHR34720">
    <property type="entry name" value="MICROCYSTIN DEPENDENT PROTEIN"/>
    <property type="match status" value="1"/>
</dbReference>
<dbReference type="PROSITE" id="PS50853">
    <property type="entry name" value="FN3"/>
    <property type="match status" value="3"/>
</dbReference>
<dbReference type="PANTHER" id="PTHR34720:SF9">
    <property type="entry name" value="BLR4714 PROTEIN"/>
    <property type="match status" value="1"/>
</dbReference>
<feature type="domain" description="Fibronectin type-III" evidence="4">
    <location>
        <begin position="192"/>
        <end position="281"/>
    </location>
</feature>
<dbReference type="InterPro" id="IPR053784">
    <property type="entry name" value="Choice_anch_U_dom"/>
</dbReference>
<feature type="domain" description="Fibronectin type-III" evidence="4">
    <location>
        <begin position="373"/>
        <end position="462"/>
    </location>
</feature>
<proteinExistence type="predicted"/>
<comment type="caution">
    <text evidence="5">The sequence shown here is derived from an EMBL/GenBank/DDBJ whole genome shotgun (WGS) entry which is preliminary data.</text>
</comment>
<evidence type="ECO:0000256" key="1">
    <source>
        <dbReference type="SAM" id="MobiDB-lite"/>
    </source>
</evidence>
<feature type="chain" id="PRO_5037735974" evidence="3">
    <location>
        <begin position="23"/>
        <end position="645"/>
    </location>
</feature>
<feature type="compositionally biased region" description="Acidic residues" evidence="1">
    <location>
        <begin position="480"/>
        <end position="490"/>
    </location>
</feature>
<evidence type="ECO:0000256" key="3">
    <source>
        <dbReference type="SAM" id="SignalP"/>
    </source>
</evidence>
<feature type="signal peptide" evidence="3">
    <location>
        <begin position="1"/>
        <end position="22"/>
    </location>
</feature>
<organism evidence="5 6">
    <name type="scientific">Parahaliea mediterranea</name>
    <dbReference type="NCBI Taxonomy" id="651086"/>
    <lineage>
        <taxon>Bacteria</taxon>
        <taxon>Pseudomonadati</taxon>
        <taxon>Pseudomonadota</taxon>
        <taxon>Gammaproteobacteria</taxon>
        <taxon>Cellvibrionales</taxon>
        <taxon>Halieaceae</taxon>
        <taxon>Parahaliea</taxon>
    </lineage>
</organism>
<sequence length="645" mass="63025">MKQAVRPLLALVSVFIHSLAHAAPALEVDGIPSSGSTTPYGNWGVTYTGTFQGYISQSFIANTSVISGAAMYLGVRAGGNATNEAILSIRSGGANGAVLAQKNFTVMATHGWQGVTFDAPINVTNGGEYYLRLDDADGHTDPGAGDFVDVAAHFAQPAPTIYSSGMAYVNTSAYSSGDHNFRIYASGGPPTLPGAPTIGTATAGNAQATVAFTAPANDGGAAITGYTATSAPGGLTGTCSSSPCTVAGLTNGTAYTFTVVATNSAGNSPASAASNAVTPAATVPGAPTIGTATAGNAQATVAFTAPDNDGGAAITGYTATSAPGGLTGTCSSSPCTVAGLTNGTAYTFTVVATNSAGNSPASAASNAVTPATVPGAPSIGTATAGNAQATVAFTAPANGGGAAITGYTATSAPGGLTGTCSSSPCTVAGLTNGTAYTFTVVATNSVGDSPASASSNAVTPEQDSDGDGTLDTNDAFPSDPVEDVDTDGDGIGDNGDAGGTGIGIRVLGAPLGCTFGGPVENSTAHLDTAPGEALDKQLHFTLNGCGASVTIEALFGEDLPPRSVAYKVSASGEWVEIPGATIAGNKITYTVTDNGPLDDDAVLGQITDPVTAVVPPIEPVPVLPVWLLAALGSLIGLAGLRHYSR</sequence>
<evidence type="ECO:0000313" key="5">
    <source>
        <dbReference type="EMBL" id="MBN7796410.1"/>
    </source>
</evidence>
<gene>
    <name evidence="5" type="ORF">JYP50_07400</name>
</gene>
<keyword evidence="2" id="KW-0472">Membrane</keyword>
<name>A0A939ILE2_9GAMM</name>
<dbReference type="EMBL" id="JAFKCZ010000005">
    <property type="protein sequence ID" value="MBN7796410.1"/>
    <property type="molecule type" value="Genomic_DNA"/>
</dbReference>
<dbReference type="NCBIfam" id="NF041766">
    <property type="entry name" value="choice_anch_U"/>
    <property type="match status" value="1"/>
</dbReference>
<evidence type="ECO:0000259" key="4">
    <source>
        <dbReference type="PROSITE" id="PS50853"/>
    </source>
</evidence>
<keyword evidence="3" id="KW-0732">Signal</keyword>
<keyword evidence="2" id="KW-1133">Transmembrane helix</keyword>
<dbReference type="InterPro" id="IPR013783">
    <property type="entry name" value="Ig-like_fold"/>
</dbReference>
<feature type="compositionally biased region" description="Polar residues" evidence="1">
    <location>
        <begin position="448"/>
        <end position="461"/>
    </location>
</feature>
<protein>
    <submittedName>
        <fullName evidence="5">Fibronectin type III domain-containing protein</fullName>
    </submittedName>
</protein>
<dbReference type="Gene3D" id="2.60.40.10">
    <property type="entry name" value="Immunoglobulins"/>
    <property type="match status" value="3"/>
</dbReference>
<dbReference type="Proteomes" id="UP000664303">
    <property type="component" value="Unassembled WGS sequence"/>
</dbReference>
<dbReference type="CDD" id="cd00063">
    <property type="entry name" value="FN3"/>
    <property type="match status" value="3"/>
</dbReference>
<dbReference type="SUPFAM" id="SSF49265">
    <property type="entry name" value="Fibronectin type III"/>
    <property type="match status" value="2"/>
</dbReference>
<dbReference type="SMART" id="SM00060">
    <property type="entry name" value="FN3"/>
    <property type="match status" value="3"/>
</dbReference>
<dbReference type="InterPro" id="IPR036116">
    <property type="entry name" value="FN3_sf"/>
</dbReference>
<dbReference type="AlphaFoldDB" id="A0A939ILE2"/>
<accession>A0A939ILE2</accession>
<keyword evidence="2" id="KW-0812">Transmembrane</keyword>